<dbReference type="EMBL" id="HBGA01089469">
    <property type="protein sequence ID" value="CAD9022380.1"/>
    <property type="molecule type" value="Transcribed_RNA"/>
</dbReference>
<dbReference type="SUPFAM" id="SSF50249">
    <property type="entry name" value="Nucleic acid-binding proteins"/>
    <property type="match status" value="1"/>
</dbReference>
<dbReference type="Pfam" id="PF08661">
    <property type="entry name" value="Rep_fac-A_3"/>
    <property type="match status" value="1"/>
</dbReference>
<evidence type="ECO:0008006" key="5">
    <source>
        <dbReference type="Google" id="ProtNLM"/>
    </source>
</evidence>
<evidence type="ECO:0000256" key="2">
    <source>
        <dbReference type="ARBA" id="ARBA00009761"/>
    </source>
</evidence>
<protein>
    <recommendedName>
        <fullName evidence="5">Replication factor A protein 3</fullName>
    </recommendedName>
</protein>
<evidence type="ECO:0000256" key="1">
    <source>
        <dbReference type="ARBA" id="ARBA00004123"/>
    </source>
</evidence>
<evidence type="ECO:0000256" key="3">
    <source>
        <dbReference type="ARBA" id="ARBA00023242"/>
    </source>
</evidence>
<dbReference type="GO" id="GO:0006298">
    <property type="term" value="P:mismatch repair"/>
    <property type="evidence" value="ECO:0007669"/>
    <property type="project" value="TreeGrafter"/>
</dbReference>
<comment type="subcellular location">
    <subcellularLocation>
        <location evidence="1">Nucleus</location>
    </subcellularLocation>
</comment>
<comment type="similarity">
    <text evidence="2">Belongs to the replication factor A protein 3 family.</text>
</comment>
<dbReference type="GO" id="GO:0006284">
    <property type="term" value="P:base-excision repair"/>
    <property type="evidence" value="ECO:0007669"/>
    <property type="project" value="TreeGrafter"/>
</dbReference>
<dbReference type="GO" id="GO:0005662">
    <property type="term" value="C:DNA replication factor A complex"/>
    <property type="evidence" value="ECO:0007669"/>
    <property type="project" value="TreeGrafter"/>
</dbReference>
<dbReference type="InterPro" id="IPR012340">
    <property type="entry name" value="NA-bd_OB-fold"/>
</dbReference>
<dbReference type="InterPro" id="IPR013970">
    <property type="entry name" value="Rfa2"/>
</dbReference>
<dbReference type="PANTHER" id="PTHR15114">
    <property type="entry name" value="REPLICATION PROTEIN A3"/>
    <property type="match status" value="1"/>
</dbReference>
<dbReference type="GO" id="GO:0006260">
    <property type="term" value="P:DNA replication"/>
    <property type="evidence" value="ECO:0007669"/>
    <property type="project" value="InterPro"/>
</dbReference>
<dbReference type="Gene3D" id="2.40.50.140">
    <property type="entry name" value="Nucleic acid-binding proteins"/>
    <property type="match status" value="1"/>
</dbReference>
<gene>
    <name evidence="4" type="ORF">EGYM00392_LOCUS33501</name>
</gene>
<dbReference type="GO" id="GO:0035861">
    <property type="term" value="C:site of double-strand break"/>
    <property type="evidence" value="ECO:0007669"/>
    <property type="project" value="TreeGrafter"/>
</dbReference>
<sequence length="115" mass="13148">MDPLQVSYKPRVNGSLMQRFKGKQVILVAKVEDYDPGQNMATVQTSDAMVCHVILTPNDRLANITEFYGVVTEDGKRLKEISRVDLNDDFDFPAYDQMLNLSHNQFRSLFMDSTI</sequence>
<accession>A0A7S1ITA8</accession>
<dbReference type="PANTHER" id="PTHR15114:SF1">
    <property type="entry name" value="REPLICATION PROTEIN A 14 KDA SUBUNIT"/>
    <property type="match status" value="1"/>
</dbReference>
<name>A0A7S1ITA8_9EUGL</name>
<keyword evidence="3" id="KW-0539">Nucleus</keyword>
<dbReference type="GO" id="GO:0003684">
    <property type="term" value="F:damaged DNA binding"/>
    <property type="evidence" value="ECO:0007669"/>
    <property type="project" value="TreeGrafter"/>
</dbReference>
<dbReference type="GO" id="GO:0003697">
    <property type="term" value="F:single-stranded DNA binding"/>
    <property type="evidence" value="ECO:0007669"/>
    <property type="project" value="TreeGrafter"/>
</dbReference>
<evidence type="ECO:0000313" key="4">
    <source>
        <dbReference type="EMBL" id="CAD9022380.1"/>
    </source>
</evidence>
<organism evidence="4">
    <name type="scientific">Eutreptiella gymnastica</name>
    <dbReference type="NCBI Taxonomy" id="73025"/>
    <lineage>
        <taxon>Eukaryota</taxon>
        <taxon>Discoba</taxon>
        <taxon>Euglenozoa</taxon>
        <taxon>Euglenida</taxon>
        <taxon>Spirocuta</taxon>
        <taxon>Euglenophyceae</taxon>
        <taxon>Eutreptiales</taxon>
        <taxon>Eutreptiaceae</taxon>
        <taxon>Eutreptiella</taxon>
    </lineage>
</organism>
<dbReference type="GO" id="GO:0000724">
    <property type="term" value="P:double-strand break repair via homologous recombination"/>
    <property type="evidence" value="ECO:0007669"/>
    <property type="project" value="TreeGrafter"/>
</dbReference>
<reference evidence="4" key="1">
    <citation type="submission" date="2021-01" db="EMBL/GenBank/DDBJ databases">
        <authorList>
            <person name="Corre E."/>
            <person name="Pelletier E."/>
            <person name="Niang G."/>
            <person name="Scheremetjew M."/>
            <person name="Finn R."/>
            <person name="Kale V."/>
            <person name="Holt S."/>
            <person name="Cochrane G."/>
            <person name="Meng A."/>
            <person name="Brown T."/>
            <person name="Cohen L."/>
        </authorList>
    </citation>
    <scope>NUCLEOTIDE SEQUENCE</scope>
    <source>
        <strain evidence="4">NIES-381</strain>
    </source>
</reference>
<dbReference type="GO" id="GO:0006289">
    <property type="term" value="P:nucleotide-excision repair"/>
    <property type="evidence" value="ECO:0007669"/>
    <property type="project" value="TreeGrafter"/>
</dbReference>
<proteinExistence type="inferred from homology"/>
<dbReference type="AlphaFoldDB" id="A0A7S1ITA8"/>